<keyword evidence="4" id="KW-1185">Reference proteome</keyword>
<dbReference type="GO" id="GO:0005739">
    <property type="term" value="C:mitochondrion"/>
    <property type="evidence" value="ECO:0007669"/>
    <property type="project" value="InterPro"/>
</dbReference>
<evidence type="ECO:0000313" key="4">
    <source>
        <dbReference type="Proteomes" id="UP001203297"/>
    </source>
</evidence>
<evidence type="ECO:0000313" key="3">
    <source>
        <dbReference type="EMBL" id="KAI0295865.1"/>
    </source>
</evidence>
<dbReference type="PANTHER" id="PTHR39468">
    <property type="entry name" value="CHROMOSOME 7, WHOLE GENOME SHOTGUN SEQUENCE"/>
    <property type="match status" value="1"/>
</dbReference>
<feature type="region of interest" description="Disordered" evidence="1">
    <location>
        <begin position="371"/>
        <end position="427"/>
    </location>
</feature>
<reference evidence="3" key="1">
    <citation type="journal article" date="2022" name="New Phytol.">
        <title>Evolutionary transition to the ectomycorrhizal habit in the genomes of a hyperdiverse lineage of mushroom-forming fungi.</title>
        <authorList>
            <person name="Looney B."/>
            <person name="Miyauchi S."/>
            <person name="Morin E."/>
            <person name="Drula E."/>
            <person name="Courty P.E."/>
            <person name="Kohler A."/>
            <person name="Kuo A."/>
            <person name="LaButti K."/>
            <person name="Pangilinan J."/>
            <person name="Lipzen A."/>
            <person name="Riley R."/>
            <person name="Andreopoulos W."/>
            <person name="He G."/>
            <person name="Johnson J."/>
            <person name="Nolan M."/>
            <person name="Tritt A."/>
            <person name="Barry K.W."/>
            <person name="Grigoriev I.V."/>
            <person name="Nagy L.G."/>
            <person name="Hibbett D."/>
            <person name="Henrissat B."/>
            <person name="Matheny P.B."/>
            <person name="Labbe J."/>
            <person name="Martin F.M."/>
        </authorList>
    </citation>
    <scope>NUCLEOTIDE SEQUENCE</scope>
    <source>
        <strain evidence="3">BPL690</strain>
    </source>
</reference>
<proteinExistence type="predicted"/>
<dbReference type="EMBL" id="WTXG01000054">
    <property type="protein sequence ID" value="KAI0295865.1"/>
    <property type="molecule type" value="Genomic_DNA"/>
</dbReference>
<feature type="compositionally biased region" description="Low complexity" evidence="1">
    <location>
        <begin position="67"/>
        <end position="78"/>
    </location>
</feature>
<protein>
    <recommendedName>
        <fullName evidence="2">Mtf2-like C-terminal domain-containing protein</fullName>
    </recommendedName>
</protein>
<dbReference type="Pfam" id="PF19189">
    <property type="entry name" value="Mtf2"/>
    <property type="match status" value="1"/>
</dbReference>
<feature type="domain" description="Mtf2-like C-terminal" evidence="2">
    <location>
        <begin position="190"/>
        <end position="364"/>
    </location>
</feature>
<dbReference type="PANTHER" id="PTHR39468:SF1">
    <property type="entry name" value="MTF2-LIKE C-TERMINAL DOMAIN-CONTAINING PROTEIN"/>
    <property type="match status" value="1"/>
</dbReference>
<gene>
    <name evidence="3" type="ORF">B0F90DRAFT_1749052</name>
</gene>
<dbReference type="InterPro" id="IPR043837">
    <property type="entry name" value="Mtf2-like_C"/>
</dbReference>
<accession>A0AAD4LZ60</accession>
<feature type="compositionally biased region" description="Polar residues" evidence="1">
    <location>
        <begin position="79"/>
        <end position="91"/>
    </location>
</feature>
<evidence type="ECO:0000256" key="1">
    <source>
        <dbReference type="SAM" id="MobiDB-lite"/>
    </source>
</evidence>
<comment type="caution">
    <text evidence="3">The sequence shown here is derived from an EMBL/GenBank/DDBJ whole genome shotgun (WGS) entry which is preliminary data.</text>
</comment>
<dbReference type="Proteomes" id="UP001203297">
    <property type="component" value="Unassembled WGS sequence"/>
</dbReference>
<name>A0AAD4LZ60_9AGAM</name>
<sequence length="427" mass="47778">MFRASGILRIRLPVFNHAPRATLHYNTVASGSSDKTSNLSFTSFPPSVVPGDVPVSKARIVPRRGYSSQVQNSDPSSSTDKPSIFSPQNSPWDHVFEDIPTGHPLVPMTREKPIRAGLNNGSLEPRRQTMTKRELSAFNDMFNMIFSVANERRLVEDGEAAALDIDTRSPLGGFLKNLSKHPRAHRTGEDTELDKLKEQLALCPSDYAMLEWAEREVFGASKRAEEAASAAFAAGNPPPDHLQPPAYPHLLAALMSTARDRYDDPHLALALFEQARNLSSLSYIFGCTTPAYNELLETRWGSFRDLRGVHAALEEMRANGVPPDSRTRALVEDVRRETGARTLWLEESETGSGEVWAMLDAIERLVARRAPRQAAAGDQRPRQRRQQQPHDVWKNPEVTADEGSAYRFGEWPEPENRRQTRRRAAHS</sequence>
<dbReference type="AlphaFoldDB" id="A0AAD4LZ60"/>
<feature type="region of interest" description="Disordered" evidence="1">
    <location>
        <begin position="60"/>
        <end position="91"/>
    </location>
</feature>
<dbReference type="InterPro" id="IPR040009">
    <property type="entry name" value="Mtf2/C5D6.12-like"/>
</dbReference>
<evidence type="ECO:0000259" key="2">
    <source>
        <dbReference type="Pfam" id="PF19189"/>
    </source>
</evidence>
<organism evidence="3 4">
    <name type="scientific">Multifurca ochricompacta</name>
    <dbReference type="NCBI Taxonomy" id="376703"/>
    <lineage>
        <taxon>Eukaryota</taxon>
        <taxon>Fungi</taxon>
        <taxon>Dikarya</taxon>
        <taxon>Basidiomycota</taxon>
        <taxon>Agaricomycotina</taxon>
        <taxon>Agaricomycetes</taxon>
        <taxon>Russulales</taxon>
        <taxon>Russulaceae</taxon>
        <taxon>Multifurca</taxon>
    </lineage>
</organism>